<name>R4WP32_9BURK</name>
<dbReference type="Proteomes" id="UP000013966">
    <property type="component" value="Chromosome 3"/>
</dbReference>
<evidence type="ECO:0008006" key="4">
    <source>
        <dbReference type="Google" id="ProtNLM"/>
    </source>
</evidence>
<evidence type="ECO:0000313" key="3">
    <source>
        <dbReference type="Proteomes" id="UP000013966"/>
    </source>
</evidence>
<keyword evidence="1" id="KW-0812">Transmembrane</keyword>
<protein>
    <recommendedName>
        <fullName evidence="4">MxaA protein</fullName>
    </recommendedName>
</protein>
<keyword evidence="1" id="KW-1133">Transmembrane helix</keyword>
<sequence>MGIWLERRATHLEQDAQGRSWMVIDYQIINAAQSLTQAALPAFELKAADGTRLGVAAWPISVGPLTPRTSFRNGDLQMLRPDRIVMPSNGAALQRRMITMLALTFITMLSWAAWWTWRKRRDASILPFARAWRTLSTLDTPELDQNDDAWVHMHRALDETAGQVVHAASLHALFERAPYLEAMKARIEAFYASSQQRFFKRDATQTSFSLRDFARALYRAERRQ</sequence>
<gene>
    <name evidence="2" type="ORF">BRPE64_CCDS02310</name>
</gene>
<proteinExistence type="predicted"/>
<dbReference type="KEGG" id="buo:BRPE64_CCDS02310"/>
<organism evidence="2 3">
    <name type="scientific">Caballeronia insecticola</name>
    <dbReference type="NCBI Taxonomy" id="758793"/>
    <lineage>
        <taxon>Bacteria</taxon>
        <taxon>Pseudomonadati</taxon>
        <taxon>Pseudomonadota</taxon>
        <taxon>Betaproteobacteria</taxon>
        <taxon>Burkholderiales</taxon>
        <taxon>Burkholderiaceae</taxon>
        <taxon>Caballeronia</taxon>
    </lineage>
</organism>
<keyword evidence="3" id="KW-1185">Reference proteome</keyword>
<keyword evidence="1" id="KW-0472">Membrane</keyword>
<reference evidence="2 3" key="2">
    <citation type="journal article" date="2018" name="Int. J. Syst. Evol. Microbiol.">
        <title>Burkholderia insecticola sp. nov., a gut symbiotic bacterium of the bean bug Riptortus pedestris.</title>
        <authorList>
            <person name="Takeshita K."/>
            <person name="Tamaki H."/>
            <person name="Ohbayashi T."/>
            <person name="Meng X.-Y."/>
            <person name="Sone T."/>
            <person name="Mitani Y."/>
            <person name="Peeters C."/>
            <person name="Kikuchi Y."/>
            <person name="Vandamme P."/>
        </authorList>
    </citation>
    <scope>NUCLEOTIDE SEQUENCE [LARGE SCALE GENOMIC DNA]</scope>
    <source>
        <strain evidence="2">RPE64</strain>
    </source>
</reference>
<dbReference type="PATRIC" id="fig|758793.3.peg.4556"/>
<dbReference type="STRING" id="758793.BRPE64_CCDS02310"/>
<evidence type="ECO:0000313" key="2">
    <source>
        <dbReference type="EMBL" id="BAN26314.1"/>
    </source>
</evidence>
<dbReference type="HOGENOM" id="CLU_076860_1_0_4"/>
<evidence type="ECO:0000256" key="1">
    <source>
        <dbReference type="SAM" id="Phobius"/>
    </source>
</evidence>
<reference evidence="2 3" key="1">
    <citation type="journal article" date="2013" name="Genome Announc.">
        <title>Complete Genome Sequence of Burkholderia sp. Strain RPE64, Bacterial Symbiont of the Bean Bug Riptortus pedestris.</title>
        <authorList>
            <person name="Shibata T.F."/>
            <person name="Maeda T."/>
            <person name="Nikoh N."/>
            <person name="Yamaguchi K."/>
            <person name="Oshima K."/>
            <person name="Hattori M."/>
            <person name="Nishiyama T."/>
            <person name="Hasebe M."/>
            <person name="Fukatsu T."/>
            <person name="Kikuchi Y."/>
            <person name="Shigenobu S."/>
        </authorList>
    </citation>
    <scope>NUCLEOTIDE SEQUENCE [LARGE SCALE GENOMIC DNA]</scope>
</reference>
<dbReference type="AlphaFoldDB" id="R4WP32"/>
<dbReference type="EMBL" id="AP013060">
    <property type="protein sequence ID" value="BAN26314.1"/>
    <property type="molecule type" value="Genomic_DNA"/>
</dbReference>
<accession>R4WP32</accession>
<feature type="transmembrane region" description="Helical" evidence="1">
    <location>
        <begin position="98"/>
        <end position="117"/>
    </location>
</feature>